<dbReference type="GO" id="GO:0000978">
    <property type="term" value="F:RNA polymerase II cis-regulatory region sequence-specific DNA binding"/>
    <property type="evidence" value="ECO:0000318"/>
    <property type="project" value="GO_Central"/>
</dbReference>
<dbReference type="AlphaFoldDB" id="A0A2A6B6J5"/>
<feature type="region of interest" description="Disordered" evidence="8">
    <location>
        <begin position="49"/>
        <end position="84"/>
    </location>
</feature>
<keyword evidence="4 5" id="KW-0539">Nucleus</keyword>
<accession>A0A2A6B6J5</accession>
<evidence type="ECO:0000313" key="9">
    <source>
        <dbReference type="EnsemblMetazoa" id="PPA28227.1"/>
    </source>
</evidence>
<evidence type="ECO:0000256" key="7">
    <source>
        <dbReference type="SAM" id="Coils"/>
    </source>
</evidence>
<evidence type="ECO:0000256" key="3">
    <source>
        <dbReference type="ARBA" id="ARBA00023155"/>
    </source>
</evidence>
<sequence length="504" mass="55414">MTDLASSLNLCESAAGTPQKLPSSFSIEDLLRTQHDLLKRVVASASCTVKEDREDKDDSANPPSSPSTYSSDAKSSVCSDGQISPSSSMNSSLAAFRLPHGLLSPSSLLNPAALAAGMPHLALGMQDSMSSDSPTSQSLPFWLAAMPFDHQQALLMQSAVLPQLWAAAASSDAALRLQAVSKSYRRRKARTVFSDAQLQGLEKRFESQRYLSTPERIELASTLQLSETQHKKVVRKDGTIVQEGEEDDEEGMEAEVESRFAKELQAVIECFVQSRVDLPSVDTKKTDGVNLWKITNIYSASCVDEDDAMREVRASLRKHIKKEGMKVKMNGEDMNNSYRRVVADDYRPLVSQPPVVNTKGIPSSLTPPRDPSPPQMTEIYDVNGQATAEEKQRWLEMWRAQVEKEDKEREEIRRKLEKRQSMKIFGSTVNIGSIANLQSNISKFFGEKKSNQSASEVNLGGIASPNPQRHVMDASAGKAHSDPPGAGAWTAPRPVGDDELVMKF</sequence>
<keyword evidence="7" id="KW-0175">Coiled coil</keyword>
<dbReference type="Gene3D" id="1.10.10.60">
    <property type="entry name" value="Homeodomain-like"/>
    <property type="match status" value="1"/>
</dbReference>
<reference evidence="9" key="2">
    <citation type="submission" date="2022-06" db="UniProtKB">
        <authorList>
            <consortium name="EnsemblMetazoa"/>
        </authorList>
    </citation>
    <scope>IDENTIFICATION</scope>
    <source>
        <strain evidence="9">PS312</strain>
    </source>
</reference>
<dbReference type="GO" id="GO:0006357">
    <property type="term" value="P:regulation of transcription by RNA polymerase II"/>
    <property type="evidence" value="ECO:0000318"/>
    <property type="project" value="GO_Central"/>
</dbReference>
<feature type="region of interest" description="Disordered" evidence="8">
    <location>
        <begin position="457"/>
        <end position="504"/>
    </location>
</feature>
<name>A0A2A6B6J5_PRIPA</name>
<dbReference type="EnsemblMetazoa" id="PPA28227.1">
    <property type="protein sequence ID" value="PPA28227.1"/>
    <property type="gene ID" value="WBGene00117781"/>
</dbReference>
<evidence type="ECO:0000256" key="5">
    <source>
        <dbReference type="PROSITE-ProRule" id="PRU00108"/>
    </source>
</evidence>
<evidence type="ECO:0000256" key="8">
    <source>
        <dbReference type="SAM" id="MobiDB-lite"/>
    </source>
</evidence>
<evidence type="ECO:0000256" key="1">
    <source>
        <dbReference type="ARBA" id="ARBA00004123"/>
    </source>
</evidence>
<keyword evidence="2 5" id="KW-0238">DNA-binding</keyword>
<feature type="DNA-binding region" description="Homeobox" evidence="5">
    <location>
        <begin position="186"/>
        <end position="230"/>
    </location>
</feature>
<dbReference type="Proteomes" id="UP000005239">
    <property type="component" value="Unassembled WGS sequence"/>
</dbReference>
<protein>
    <submittedName>
        <fullName evidence="9">Tab-1</fullName>
    </submittedName>
</protein>
<feature type="coiled-coil region" evidence="7">
    <location>
        <begin position="395"/>
        <end position="422"/>
    </location>
</feature>
<dbReference type="SUPFAM" id="SSF46689">
    <property type="entry name" value="Homeodomain-like"/>
    <property type="match status" value="1"/>
</dbReference>
<feature type="region of interest" description="Disordered" evidence="8">
    <location>
        <begin position="353"/>
        <end position="374"/>
    </location>
</feature>
<dbReference type="GO" id="GO:0030154">
    <property type="term" value="P:cell differentiation"/>
    <property type="evidence" value="ECO:0000318"/>
    <property type="project" value="GO_Central"/>
</dbReference>
<dbReference type="Pfam" id="PF00046">
    <property type="entry name" value="Homeodomain"/>
    <property type="match status" value="1"/>
</dbReference>
<dbReference type="PROSITE" id="PS50071">
    <property type="entry name" value="HOMEOBOX_2"/>
    <property type="match status" value="1"/>
</dbReference>
<dbReference type="PANTHER" id="PTHR24327:SF41">
    <property type="entry name" value="BRAIN-SPECIFIC HOMEOBOX PROTEIN"/>
    <property type="match status" value="1"/>
</dbReference>
<feature type="compositionally biased region" description="Basic and acidic residues" evidence="8">
    <location>
        <begin position="49"/>
        <end position="59"/>
    </location>
</feature>
<keyword evidence="3 5" id="KW-0371">Homeobox</keyword>
<evidence type="ECO:0000256" key="4">
    <source>
        <dbReference type="ARBA" id="ARBA00023242"/>
    </source>
</evidence>
<organism evidence="9 10">
    <name type="scientific">Pristionchus pacificus</name>
    <name type="common">Parasitic nematode worm</name>
    <dbReference type="NCBI Taxonomy" id="54126"/>
    <lineage>
        <taxon>Eukaryota</taxon>
        <taxon>Metazoa</taxon>
        <taxon>Ecdysozoa</taxon>
        <taxon>Nematoda</taxon>
        <taxon>Chromadorea</taxon>
        <taxon>Rhabditida</taxon>
        <taxon>Rhabditina</taxon>
        <taxon>Diplogasteromorpha</taxon>
        <taxon>Diplogasteroidea</taxon>
        <taxon>Neodiplogasteridae</taxon>
        <taxon>Pristionchus</taxon>
    </lineage>
</organism>
<dbReference type="InterPro" id="IPR001356">
    <property type="entry name" value="HD"/>
</dbReference>
<evidence type="ECO:0000256" key="2">
    <source>
        <dbReference type="ARBA" id="ARBA00023125"/>
    </source>
</evidence>
<dbReference type="GO" id="GO:0000981">
    <property type="term" value="F:DNA-binding transcription factor activity, RNA polymerase II-specific"/>
    <property type="evidence" value="ECO:0000318"/>
    <property type="project" value="GO_Central"/>
</dbReference>
<dbReference type="InterPro" id="IPR009057">
    <property type="entry name" value="Homeodomain-like_sf"/>
</dbReference>
<dbReference type="InterPro" id="IPR050460">
    <property type="entry name" value="Distal-less_Homeobox_TF"/>
</dbReference>
<keyword evidence="10" id="KW-1185">Reference proteome</keyword>
<dbReference type="GO" id="GO:0005634">
    <property type="term" value="C:nucleus"/>
    <property type="evidence" value="ECO:0000318"/>
    <property type="project" value="GO_Central"/>
</dbReference>
<evidence type="ECO:0000313" key="10">
    <source>
        <dbReference type="Proteomes" id="UP000005239"/>
    </source>
</evidence>
<dbReference type="SMART" id="SM00389">
    <property type="entry name" value="HOX"/>
    <property type="match status" value="1"/>
</dbReference>
<reference evidence="10" key="1">
    <citation type="journal article" date="2008" name="Nat. Genet.">
        <title>The Pristionchus pacificus genome provides a unique perspective on nematode lifestyle and parasitism.</title>
        <authorList>
            <person name="Dieterich C."/>
            <person name="Clifton S.W."/>
            <person name="Schuster L.N."/>
            <person name="Chinwalla A."/>
            <person name="Delehaunty K."/>
            <person name="Dinkelacker I."/>
            <person name="Fulton L."/>
            <person name="Fulton R."/>
            <person name="Godfrey J."/>
            <person name="Minx P."/>
            <person name="Mitreva M."/>
            <person name="Roeseler W."/>
            <person name="Tian H."/>
            <person name="Witte H."/>
            <person name="Yang S.P."/>
            <person name="Wilson R.K."/>
            <person name="Sommer R.J."/>
        </authorList>
    </citation>
    <scope>NUCLEOTIDE SEQUENCE [LARGE SCALE GENOMIC DNA]</scope>
    <source>
        <strain evidence="10">PS312</strain>
    </source>
</reference>
<gene>
    <name evidence="9" type="primary">WBGene00117781</name>
</gene>
<evidence type="ECO:0000256" key="6">
    <source>
        <dbReference type="RuleBase" id="RU000682"/>
    </source>
</evidence>
<proteinExistence type="predicted"/>
<dbReference type="CDD" id="cd00086">
    <property type="entry name" value="homeodomain"/>
    <property type="match status" value="1"/>
</dbReference>
<feature type="compositionally biased region" description="Polar residues" evidence="8">
    <location>
        <begin position="66"/>
        <end position="83"/>
    </location>
</feature>
<comment type="subcellular location">
    <subcellularLocation>
        <location evidence="1 5 6">Nucleus</location>
    </subcellularLocation>
</comment>
<dbReference type="PANTHER" id="PTHR24327">
    <property type="entry name" value="HOMEOBOX PROTEIN"/>
    <property type="match status" value="1"/>
</dbReference>
<accession>A0A8R1YIT4</accession>